<dbReference type="AlphaFoldDB" id="A0A381ZYF7"/>
<dbReference type="GO" id="GO:0005524">
    <property type="term" value="F:ATP binding"/>
    <property type="evidence" value="ECO:0007669"/>
    <property type="project" value="UniProtKB-KW"/>
</dbReference>
<dbReference type="InterPro" id="IPR020058">
    <property type="entry name" value="Glu/Gln-tRNA-synth_Ib_cat-dom"/>
</dbReference>
<dbReference type="GO" id="GO:0004818">
    <property type="term" value="F:glutamate-tRNA ligase activity"/>
    <property type="evidence" value="ECO:0007669"/>
    <property type="project" value="TreeGrafter"/>
</dbReference>
<dbReference type="InterPro" id="IPR014729">
    <property type="entry name" value="Rossmann-like_a/b/a_fold"/>
</dbReference>
<evidence type="ECO:0000259" key="5">
    <source>
        <dbReference type="Pfam" id="PF00749"/>
    </source>
</evidence>
<dbReference type="Gene3D" id="3.40.50.620">
    <property type="entry name" value="HUPs"/>
    <property type="match status" value="1"/>
</dbReference>
<accession>A0A381ZYF7</accession>
<evidence type="ECO:0000256" key="3">
    <source>
        <dbReference type="ARBA" id="ARBA00022840"/>
    </source>
</evidence>
<keyword evidence="1" id="KW-0436">Ligase</keyword>
<feature type="non-terminal residue" evidence="6">
    <location>
        <position position="147"/>
    </location>
</feature>
<feature type="domain" description="Glutamyl/glutaminyl-tRNA synthetase class Ib catalytic" evidence="5">
    <location>
        <begin position="7"/>
        <end position="145"/>
    </location>
</feature>
<evidence type="ECO:0000256" key="2">
    <source>
        <dbReference type="ARBA" id="ARBA00022741"/>
    </source>
</evidence>
<protein>
    <recommendedName>
        <fullName evidence="5">Glutamyl/glutaminyl-tRNA synthetase class Ib catalytic domain-containing protein</fullName>
    </recommendedName>
</protein>
<keyword evidence="3" id="KW-0067">ATP-binding</keyword>
<keyword evidence="2" id="KW-0547">Nucleotide-binding</keyword>
<dbReference type="InterPro" id="IPR000924">
    <property type="entry name" value="Glu/Gln-tRNA-synth"/>
</dbReference>
<dbReference type="SUPFAM" id="SSF52374">
    <property type="entry name" value="Nucleotidylyl transferase"/>
    <property type="match status" value="1"/>
</dbReference>
<organism evidence="6">
    <name type="scientific">marine metagenome</name>
    <dbReference type="NCBI Taxonomy" id="408172"/>
    <lineage>
        <taxon>unclassified sequences</taxon>
        <taxon>metagenomes</taxon>
        <taxon>ecological metagenomes</taxon>
    </lineage>
</organism>
<dbReference type="EMBL" id="UINC01023134">
    <property type="protein sequence ID" value="SVA94179.1"/>
    <property type="molecule type" value="Genomic_DNA"/>
</dbReference>
<evidence type="ECO:0000256" key="1">
    <source>
        <dbReference type="ARBA" id="ARBA00022598"/>
    </source>
</evidence>
<dbReference type="GO" id="GO:0005739">
    <property type="term" value="C:mitochondrion"/>
    <property type="evidence" value="ECO:0007669"/>
    <property type="project" value="TreeGrafter"/>
</dbReference>
<gene>
    <name evidence="6" type="ORF">METZ01_LOCUS147033</name>
</gene>
<dbReference type="PRINTS" id="PR00987">
    <property type="entry name" value="TRNASYNTHGLU"/>
</dbReference>
<dbReference type="InterPro" id="IPR049940">
    <property type="entry name" value="GluQ/Sye"/>
</dbReference>
<dbReference type="InterPro" id="IPR001412">
    <property type="entry name" value="aa-tRNA-synth_I_CS"/>
</dbReference>
<dbReference type="PANTHER" id="PTHR43311:SF2">
    <property type="entry name" value="GLUTAMATE--TRNA LIGASE, MITOCHONDRIAL-RELATED"/>
    <property type="match status" value="1"/>
</dbReference>
<sequence>MIISNKARVRYAPSPTGEPHLGNIRTAIFDWLLARHTNGKFIVRIEDTDQARIVDGAIDLQKQSLEWLGLDWDEGLGKDGSFGPYVQSERLDYYNAVIESLIQTSDAYKCYCTGERLTKLREEQKRQKLSRLGYDGKCRGLTERESM</sequence>
<proteinExistence type="predicted"/>
<dbReference type="Pfam" id="PF00749">
    <property type="entry name" value="tRNA-synt_1c"/>
    <property type="match status" value="1"/>
</dbReference>
<keyword evidence="4" id="KW-0030">Aminoacyl-tRNA synthetase</keyword>
<dbReference type="PROSITE" id="PS00178">
    <property type="entry name" value="AA_TRNA_LIGASE_I"/>
    <property type="match status" value="1"/>
</dbReference>
<evidence type="ECO:0000256" key="4">
    <source>
        <dbReference type="ARBA" id="ARBA00023146"/>
    </source>
</evidence>
<dbReference type="PANTHER" id="PTHR43311">
    <property type="entry name" value="GLUTAMATE--TRNA LIGASE"/>
    <property type="match status" value="1"/>
</dbReference>
<dbReference type="GO" id="GO:0006424">
    <property type="term" value="P:glutamyl-tRNA aminoacylation"/>
    <property type="evidence" value="ECO:0007669"/>
    <property type="project" value="TreeGrafter"/>
</dbReference>
<reference evidence="6" key="1">
    <citation type="submission" date="2018-05" db="EMBL/GenBank/DDBJ databases">
        <authorList>
            <person name="Lanie J.A."/>
            <person name="Ng W.-L."/>
            <person name="Kazmierczak K.M."/>
            <person name="Andrzejewski T.M."/>
            <person name="Davidsen T.M."/>
            <person name="Wayne K.J."/>
            <person name="Tettelin H."/>
            <person name="Glass J.I."/>
            <person name="Rusch D."/>
            <person name="Podicherti R."/>
            <person name="Tsui H.-C.T."/>
            <person name="Winkler M.E."/>
        </authorList>
    </citation>
    <scope>NUCLEOTIDE SEQUENCE</scope>
</reference>
<evidence type="ECO:0000313" key="6">
    <source>
        <dbReference type="EMBL" id="SVA94179.1"/>
    </source>
</evidence>
<name>A0A381ZYF7_9ZZZZ</name>